<gene>
    <name evidence="1" type="primary">A07g507240.1_BraROA</name>
    <name evidence="3" type="synonym">A05g505980.1_BraROA</name>
    <name evidence="2" type="synonym">A08g508510.1_BraROA</name>
    <name evidence="3" type="ORF">IGI04_019464</name>
    <name evidence="1" type="ORF">IGI04_027916</name>
    <name evidence="2" type="ORF">IGI04_031275</name>
</gene>
<dbReference type="EMBL" id="JADBGQ010000007">
    <property type="protein sequence ID" value="KAG5389734.1"/>
    <property type="molecule type" value="Genomic_DNA"/>
</dbReference>
<name>A0ABQ7L0E4_BRACM</name>
<dbReference type="Proteomes" id="UP000823674">
    <property type="component" value="Chromosome A08"/>
</dbReference>
<evidence type="ECO:0000313" key="3">
    <source>
        <dbReference type="EMBL" id="KAG5397650.1"/>
    </source>
</evidence>
<evidence type="ECO:0000313" key="4">
    <source>
        <dbReference type="Proteomes" id="UP000823674"/>
    </source>
</evidence>
<proteinExistence type="predicted"/>
<dbReference type="EMBL" id="JADBGQ010000005">
    <property type="protein sequence ID" value="KAG5397650.1"/>
    <property type="molecule type" value="Genomic_DNA"/>
</dbReference>
<accession>A0ABQ7L0E4</accession>
<organism evidence="1 4">
    <name type="scientific">Brassica rapa subsp. trilocularis</name>
    <dbReference type="NCBI Taxonomy" id="1813537"/>
    <lineage>
        <taxon>Eukaryota</taxon>
        <taxon>Viridiplantae</taxon>
        <taxon>Streptophyta</taxon>
        <taxon>Embryophyta</taxon>
        <taxon>Tracheophyta</taxon>
        <taxon>Spermatophyta</taxon>
        <taxon>Magnoliopsida</taxon>
        <taxon>eudicotyledons</taxon>
        <taxon>Gunneridae</taxon>
        <taxon>Pentapetalae</taxon>
        <taxon>rosids</taxon>
        <taxon>malvids</taxon>
        <taxon>Brassicales</taxon>
        <taxon>Brassicaceae</taxon>
        <taxon>Brassiceae</taxon>
        <taxon>Brassica</taxon>
    </lineage>
</organism>
<dbReference type="Proteomes" id="UP000823674">
    <property type="component" value="Chromosome A05"/>
</dbReference>
<dbReference type="Proteomes" id="UP000823674">
    <property type="component" value="Chromosome A07"/>
</dbReference>
<dbReference type="EMBL" id="JADBGQ010000009">
    <property type="protein sequence ID" value="KAG5380074.1"/>
    <property type="molecule type" value="Genomic_DNA"/>
</dbReference>
<protein>
    <submittedName>
        <fullName evidence="1">Uncharacterized protein</fullName>
    </submittedName>
</protein>
<comment type="caution">
    <text evidence="1">The sequence shown here is derived from an EMBL/GenBank/DDBJ whole genome shotgun (WGS) entry which is preliminary data.</text>
</comment>
<reference evidence="1 4" key="1">
    <citation type="submission" date="2021-03" db="EMBL/GenBank/DDBJ databases">
        <authorList>
            <person name="King G.J."/>
            <person name="Bancroft I."/>
            <person name="Baten A."/>
            <person name="Bloomfield J."/>
            <person name="Borpatragohain P."/>
            <person name="He Z."/>
            <person name="Irish N."/>
            <person name="Irwin J."/>
            <person name="Liu K."/>
            <person name="Mauleon R.P."/>
            <person name="Moore J."/>
            <person name="Morris R."/>
            <person name="Ostergaard L."/>
            <person name="Wang B."/>
            <person name="Wells R."/>
        </authorList>
    </citation>
    <scope>NUCLEOTIDE SEQUENCE [LARGE SCALE GENOMIC DNA]</scope>
    <source>
        <strain evidence="1">R-o-18</strain>
        <tissue evidence="1">Leaf</tissue>
    </source>
</reference>
<evidence type="ECO:0000313" key="2">
    <source>
        <dbReference type="EMBL" id="KAG5389734.1"/>
    </source>
</evidence>
<keyword evidence="4" id="KW-1185">Reference proteome</keyword>
<sequence length="81" mass="9753">MFLVHDGCTHGKLLEMTQEDYDLDNKIEKMEYTPLMPVTNNRQVRNLIELSKTHFVRLCVSSLRQYTKKNWIDYMLNNKCR</sequence>
<evidence type="ECO:0000313" key="1">
    <source>
        <dbReference type="EMBL" id="KAG5380074.1"/>
    </source>
</evidence>
<feature type="non-terminal residue" evidence="1">
    <location>
        <position position="81"/>
    </location>
</feature>